<dbReference type="OMA" id="HDCRPSL"/>
<evidence type="ECO:0000313" key="3">
    <source>
        <dbReference type="EMBL" id="KIV93739.1"/>
    </source>
</evidence>
<keyword evidence="1" id="KW-0732">Signal</keyword>
<evidence type="ECO:0000313" key="4">
    <source>
        <dbReference type="Proteomes" id="UP000054302"/>
    </source>
</evidence>
<dbReference type="InterPro" id="IPR011990">
    <property type="entry name" value="TPR-like_helical_dom_sf"/>
</dbReference>
<dbReference type="Proteomes" id="UP000054302">
    <property type="component" value="Unassembled WGS sequence"/>
</dbReference>
<dbReference type="PANTHER" id="PTHR47332">
    <property type="entry name" value="SET DOMAIN-CONTAINING PROTEIN 5"/>
    <property type="match status" value="1"/>
</dbReference>
<feature type="domain" description="SET" evidence="2">
    <location>
        <begin position="152"/>
        <end position="297"/>
    </location>
</feature>
<dbReference type="Pfam" id="PF00856">
    <property type="entry name" value="SET"/>
    <property type="match status" value="1"/>
</dbReference>
<proteinExistence type="predicted"/>
<dbReference type="EMBL" id="KN847522">
    <property type="protein sequence ID" value="KIV93739.1"/>
    <property type="molecule type" value="Genomic_DNA"/>
</dbReference>
<feature type="signal peptide" evidence="1">
    <location>
        <begin position="1"/>
        <end position="22"/>
    </location>
</feature>
<dbReference type="OrthoDB" id="265717at2759"/>
<dbReference type="InterPro" id="IPR053185">
    <property type="entry name" value="SET_domain_protein"/>
</dbReference>
<dbReference type="AlphaFoldDB" id="A0A0D1ZIJ8"/>
<reference evidence="3 4" key="1">
    <citation type="submission" date="2015-01" db="EMBL/GenBank/DDBJ databases">
        <title>The Genome Sequence of Exophiala mesophila CBS40295.</title>
        <authorList>
            <consortium name="The Broad Institute Genomics Platform"/>
            <person name="Cuomo C."/>
            <person name="de Hoog S."/>
            <person name="Gorbushina A."/>
            <person name="Stielow B."/>
            <person name="Teixiera M."/>
            <person name="Abouelleil A."/>
            <person name="Chapman S.B."/>
            <person name="Priest M."/>
            <person name="Young S.K."/>
            <person name="Wortman J."/>
            <person name="Nusbaum C."/>
            <person name="Birren B."/>
        </authorList>
    </citation>
    <scope>NUCLEOTIDE SEQUENCE [LARGE SCALE GENOMIC DNA]</scope>
    <source>
        <strain evidence="3 4">CBS 40295</strain>
    </source>
</reference>
<dbReference type="Gene3D" id="1.25.40.10">
    <property type="entry name" value="Tetratricopeptide repeat domain"/>
    <property type="match status" value="1"/>
</dbReference>
<sequence length="440" mass="48734">MKSGHILGIALQTAFAVVVVVASDPETVARREREQQQLLERDDLVSDEFIRGEDGQHDARTVDGSSTVGAANLSTTDGESVAHSEAWTHEPVCTEFLGELDSPLCVYTNSSFSEGRGISIFTTPKIADEIASLLPFQDAAALSSRGINVATDTWYTKEIPGKGMGMMAKHDLQRGELLTVYTPFLLAHTENILNTTEREKYLQIGLSQLPKQSQEQYRALAKIYHLPEVVVQDVVKANSFEMHLGGQMHLAVFPESSRLNHACAPNAQYYLDPDLLTHVVHAVRPIAKDEEITISYTTPYEPFSVRQKYLEKAFHFTCSCSRCQEGAATDSGLVEIHNLQESLGNWGADSTASVKKAERLVKVYEQEGLDAFLDNAYGHAALMYNSVGSIRGAQKYARLAAEAASLKQGPDSSDVKFWLELVENPQEHSSWKRRKVDREL</sequence>
<dbReference type="STRING" id="212818.A0A0D1ZIJ8"/>
<dbReference type="HOGENOM" id="CLU_028281_6_1_1"/>
<dbReference type="SUPFAM" id="SSF82199">
    <property type="entry name" value="SET domain"/>
    <property type="match status" value="1"/>
</dbReference>
<protein>
    <recommendedName>
        <fullName evidence="2">SET domain-containing protein</fullName>
    </recommendedName>
</protein>
<keyword evidence="4" id="KW-1185">Reference proteome</keyword>
<dbReference type="GeneID" id="27322777"/>
<dbReference type="SMART" id="SM00317">
    <property type="entry name" value="SET"/>
    <property type="match status" value="1"/>
</dbReference>
<gene>
    <name evidence="3" type="ORF">PV10_04932</name>
</gene>
<name>A0A0D1ZIJ8_EXOME</name>
<evidence type="ECO:0000256" key="1">
    <source>
        <dbReference type="SAM" id="SignalP"/>
    </source>
</evidence>
<evidence type="ECO:0000259" key="2">
    <source>
        <dbReference type="PROSITE" id="PS50280"/>
    </source>
</evidence>
<feature type="chain" id="PRO_5002237740" description="SET domain-containing protein" evidence="1">
    <location>
        <begin position="23"/>
        <end position="440"/>
    </location>
</feature>
<organism evidence="3 4">
    <name type="scientific">Exophiala mesophila</name>
    <name type="common">Black yeast-like fungus</name>
    <dbReference type="NCBI Taxonomy" id="212818"/>
    <lineage>
        <taxon>Eukaryota</taxon>
        <taxon>Fungi</taxon>
        <taxon>Dikarya</taxon>
        <taxon>Ascomycota</taxon>
        <taxon>Pezizomycotina</taxon>
        <taxon>Eurotiomycetes</taxon>
        <taxon>Chaetothyriomycetidae</taxon>
        <taxon>Chaetothyriales</taxon>
        <taxon>Herpotrichiellaceae</taxon>
        <taxon>Exophiala</taxon>
    </lineage>
</organism>
<dbReference type="CDD" id="cd20071">
    <property type="entry name" value="SET_SMYD"/>
    <property type="match status" value="1"/>
</dbReference>
<dbReference type="PANTHER" id="PTHR47332:SF6">
    <property type="entry name" value="SET DOMAIN-CONTAINING PROTEIN"/>
    <property type="match status" value="1"/>
</dbReference>
<accession>A0A0D1ZIJ8</accession>
<dbReference type="InterPro" id="IPR046341">
    <property type="entry name" value="SET_dom_sf"/>
</dbReference>
<dbReference type="RefSeq" id="XP_016225313.1">
    <property type="nucleotide sequence ID" value="XM_016369525.1"/>
</dbReference>
<dbReference type="VEuPathDB" id="FungiDB:PV10_04932"/>
<dbReference type="InterPro" id="IPR001214">
    <property type="entry name" value="SET_dom"/>
</dbReference>
<dbReference type="PROSITE" id="PS50280">
    <property type="entry name" value="SET"/>
    <property type="match status" value="1"/>
</dbReference>
<dbReference type="Gene3D" id="2.170.270.10">
    <property type="entry name" value="SET domain"/>
    <property type="match status" value="1"/>
</dbReference>